<evidence type="ECO:0000256" key="9">
    <source>
        <dbReference type="HAMAP-Rule" id="MF_00144"/>
    </source>
</evidence>
<evidence type="ECO:0000256" key="6">
    <source>
        <dbReference type="ARBA" id="ARBA00022884"/>
    </source>
</evidence>
<reference evidence="12 13" key="1">
    <citation type="journal article" date="2016" name="Nat. Commun.">
        <title>Thousands of microbial genomes shed light on interconnected biogeochemical processes in an aquifer system.</title>
        <authorList>
            <person name="Anantharaman K."/>
            <person name="Brown C.T."/>
            <person name="Hug L.A."/>
            <person name="Sharon I."/>
            <person name="Castelle C.J."/>
            <person name="Probst A.J."/>
            <person name="Thomas B.C."/>
            <person name="Singh A."/>
            <person name="Wilkins M.J."/>
            <person name="Karaoz U."/>
            <person name="Brodie E.L."/>
            <person name="Williams K.H."/>
            <person name="Hubbard S.S."/>
            <person name="Banfield J.F."/>
        </authorList>
    </citation>
    <scope>NUCLEOTIDE SEQUENCE [LARGE SCALE GENOMIC DNA]</scope>
</reference>
<keyword evidence="7" id="KW-1015">Disulfide bond</keyword>
<evidence type="ECO:0000313" key="12">
    <source>
        <dbReference type="EMBL" id="OGZ87399.1"/>
    </source>
</evidence>
<feature type="domain" description="tRNA-specific 2-thiouridylase MnmA-like central" evidence="11">
    <location>
        <begin position="229"/>
        <end position="303"/>
    </location>
</feature>
<dbReference type="FunFam" id="2.30.30.280:FF:000001">
    <property type="entry name" value="tRNA-specific 2-thiouridylase MnmA"/>
    <property type="match status" value="1"/>
</dbReference>
<dbReference type="InterPro" id="IPR014729">
    <property type="entry name" value="Rossmann-like_a/b/a_fold"/>
</dbReference>
<feature type="domain" description="tRNA-specific 2-thiouridylase MnmA-like C-terminal" evidence="10">
    <location>
        <begin position="311"/>
        <end position="380"/>
    </location>
</feature>
<dbReference type="PANTHER" id="PTHR11933:SF5">
    <property type="entry name" value="MITOCHONDRIAL TRNA-SPECIFIC 2-THIOURIDYLASE 1"/>
    <property type="match status" value="1"/>
</dbReference>
<comment type="caution">
    <text evidence="9">Lacks conserved residue(s) required for the propagation of feature annotation.</text>
</comment>
<dbReference type="SUPFAM" id="SSF52402">
    <property type="entry name" value="Adenine nucleotide alpha hydrolases-like"/>
    <property type="match status" value="1"/>
</dbReference>
<comment type="catalytic activity">
    <reaction evidence="8 9">
        <text>S-sulfanyl-L-cysteinyl-[protein] + uridine(34) in tRNA + AH2 + ATP = 2-thiouridine(34) in tRNA + L-cysteinyl-[protein] + A + AMP + diphosphate + H(+)</text>
        <dbReference type="Rhea" id="RHEA:47032"/>
        <dbReference type="Rhea" id="RHEA-COMP:10131"/>
        <dbReference type="Rhea" id="RHEA-COMP:11726"/>
        <dbReference type="Rhea" id="RHEA-COMP:11727"/>
        <dbReference type="Rhea" id="RHEA-COMP:11728"/>
        <dbReference type="ChEBI" id="CHEBI:13193"/>
        <dbReference type="ChEBI" id="CHEBI:15378"/>
        <dbReference type="ChEBI" id="CHEBI:17499"/>
        <dbReference type="ChEBI" id="CHEBI:29950"/>
        <dbReference type="ChEBI" id="CHEBI:30616"/>
        <dbReference type="ChEBI" id="CHEBI:33019"/>
        <dbReference type="ChEBI" id="CHEBI:61963"/>
        <dbReference type="ChEBI" id="CHEBI:65315"/>
        <dbReference type="ChEBI" id="CHEBI:87170"/>
        <dbReference type="ChEBI" id="CHEBI:456215"/>
        <dbReference type="EC" id="2.8.1.13"/>
    </reaction>
</comment>
<evidence type="ECO:0000256" key="3">
    <source>
        <dbReference type="ARBA" id="ARBA00022694"/>
    </source>
</evidence>
<dbReference type="CDD" id="cd01998">
    <property type="entry name" value="MnmA_TRMU-like"/>
    <property type="match status" value="1"/>
</dbReference>
<evidence type="ECO:0000259" key="10">
    <source>
        <dbReference type="Pfam" id="PF20258"/>
    </source>
</evidence>
<feature type="site" description="Interaction with tRNA" evidence="9">
    <location>
        <position position="128"/>
    </location>
</feature>
<feature type="region of interest" description="Interaction with target base in tRNA" evidence="9">
    <location>
        <begin position="98"/>
        <end position="100"/>
    </location>
</feature>
<dbReference type="Pfam" id="PF20259">
    <property type="entry name" value="tRNA_Me_trans_M"/>
    <property type="match status" value="1"/>
</dbReference>
<comment type="function">
    <text evidence="9">Catalyzes the 2-thiolation of uridine at the wobble position (U34) of tRNA, leading to the formation of s(2)U34.</text>
</comment>
<keyword evidence="3 9" id="KW-0819">tRNA processing</keyword>
<dbReference type="Pfam" id="PF03054">
    <property type="entry name" value="tRNA_Me_trans"/>
    <property type="match status" value="1"/>
</dbReference>
<feature type="region of interest" description="Interaction with tRNA" evidence="9">
    <location>
        <begin position="171"/>
        <end position="173"/>
    </location>
</feature>
<feature type="binding site" evidence="9">
    <location>
        <position position="38"/>
    </location>
    <ligand>
        <name>ATP</name>
        <dbReference type="ChEBI" id="CHEBI:30616"/>
    </ligand>
</feature>
<dbReference type="PANTHER" id="PTHR11933">
    <property type="entry name" value="TRNA 5-METHYLAMINOMETHYL-2-THIOURIDYLATE -METHYLTRANSFERASE"/>
    <property type="match status" value="1"/>
</dbReference>
<feature type="binding site" evidence="9">
    <location>
        <position position="127"/>
    </location>
    <ligand>
        <name>ATP</name>
        <dbReference type="ChEBI" id="CHEBI:30616"/>
    </ligand>
</feature>
<evidence type="ECO:0000256" key="1">
    <source>
        <dbReference type="ARBA" id="ARBA00022555"/>
    </source>
</evidence>
<dbReference type="InterPro" id="IPR004506">
    <property type="entry name" value="MnmA-like"/>
</dbReference>
<evidence type="ECO:0000256" key="4">
    <source>
        <dbReference type="ARBA" id="ARBA00022741"/>
    </source>
</evidence>
<dbReference type="EMBL" id="MHPU01000044">
    <property type="protein sequence ID" value="OGZ87399.1"/>
    <property type="molecule type" value="Genomic_DNA"/>
</dbReference>
<dbReference type="Gene3D" id="3.40.50.620">
    <property type="entry name" value="HUPs"/>
    <property type="match status" value="1"/>
</dbReference>
<dbReference type="EC" id="2.8.1.13" evidence="9"/>
<dbReference type="Pfam" id="PF20258">
    <property type="entry name" value="tRNA_Me_trans_C"/>
    <property type="match status" value="1"/>
</dbReference>
<keyword evidence="2 9" id="KW-0808">Transferase</keyword>
<protein>
    <recommendedName>
        <fullName evidence="9">tRNA-specific 2-thiouridylase MnmA</fullName>
        <ecNumber evidence="9">2.8.1.13</ecNumber>
    </recommendedName>
</protein>
<comment type="caution">
    <text evidence="12">The sequence shown here is derived from an EMBL/GenBank/DDBJ whole genome shotgun (WGS) entry which is preliminary data.</text>
</comment>
<accession>A0A1G2JJU5</accession>
<dbReference type="AlphaFoldDB" id="A0A1G2JJU5"/>
<feature type="active site" description="Nucleophile" evidence="9">
    <location>
        <position position="103"/>
    </location>
</feature>
<dbReference type="FunFam" id="3.40.50.620:FF:000115">
    <property type="entry name" value="tRNA-specific 2-thiouridylase MnmA"/>
    <property type="match status" value="1"/>
</dbReference>
<dbReference type="InterPro" id="IPR023382">
    <property type="entry name" value="MnmA-like_central_sf"/>
</dbReference>
<keyword evidence="1 9" id="KW-0820">tRNA-binding</keyword>
<organism evidence="12 13">
    <name type="scientific">Candidatus Staskawiczbacteria bacterium RIFOXYD1_FULL_32_13</name>
    <dbReference type="NCBI Taxonomy" id="1802234"/>
    <lineage>
        <taxon>Bacteria</taxon>
        <taxon>Candidatus Staskawicziibacteriota</taxon>
    </lineage>
</organism>
<feature type="region of interest" description="Interaction with tRNA" evidence="9">
    <location>
        <begin position="335"/>
        <end position="336"/>
    </location>
</feature>
<dbReference type="Proteomes" id="UP000178935">
    <property type="component" value="Unassembled WGS sequence"/>
</dbReference>
<dbReference type="GO" id="GO:0005737">
    <property type="term" value="C:cytoplasm"/>
    <property type="evidence" value="ECO:0007669"/>
    <property type="project" value="UniProtKB-SubCell"/>
</dbReference>
<dbReference type="Gene3D" id="2.30.30.280">
    <property type="entry name" value="Adenine nucleotide alpha hydrolases-like domains"/>
    <property type="match status" value="1"/>
</dbReference>
<comment type="similarity">
    <text evidence="9">Belongs to the MnmA/TRMU family.</text>
</comment>
<dbReference type="GO" id="GO:0002143">
    <property type="term" value="P:tRNA wobble position uridine thiolation"/>
    <property type="evidence" value="ECO:0007669"/>
    <property type="project" value="TreeGrafter"/>
</dbReference>
<feature type="site" description="Interaction with tRNA" evidence="9">
    <location>
        <position position="364"/>
    </location>
</feature>
<evidence type="ECO:0000256" key="7">
    <source>
        <dbReference type="ARBA" id="ARBA00023157"/>
    </source>
</evidence>
<dbReference type="NCBIfam" id="NF001138">
    <property type="entry name" value="PRK00143.1"/>
    <property type="match status" value="1"/>
</dbReference>
<comment type="subcellular location">
    <subcellularLocation>
        <location evidence="9">Cytoplasm</location>
    </subcellularLocation>
</comment>
<feature type="active site" description="Cysteine persulfide intermediate" evidence="9">
    <location>
        <position position="221"/>
    </location>
</feature>
<dbReference type="GO" id="GO:0000049">
    <property type="term" value="F:tRNA binding"/>
    <property type="evidence" value="ECO:0007669"/>
    <property type="project" value="UniProtKB-KW"/>
</dbReference>
<keyword evidence="4 9" id="KW-0547">Nucleotide-binding</keyword>
<gene>
    <name evidence="9" type="primary">mnmA</name>
    <name evidence="12" type="ORF">A2561_04925</name>
</gene>
<dbReference type="HAMAP" id="MF_00144">
    <property type="entry name" value="tRNA_thiouridyl_MnmA"/>
    <property type="match status" value="1"/>
</dbReference>
<feature type="binding site" evidence="9">
    <location>
        <begin position="12"/>
        <end position="19"/>
    </location>
    <ligand>
        <name>ATP</name>
        <dbReference type="ChEBI" id="CHEBI:30616"/>
    </ligand>
</feature>
<sequence>MIINKKLKVYVAMSGGVDSSVSAALLKKAGFDVVGVYMKQWSPKVLGSVCIWKQDRQDAMAVCAKLGISFLTWDYSKEYEKQVGKYMIDSYKKGITPNPDVMCNKVIKFGLFYDKAIKMGADFVATGHYARTSLAKSNFSARHGLSAGHPRARKIYLARSDKLLKAVDQNKDQTYFLYTLKKEQLSKIIFPVGGLEKSEVRKLAKKFGLENAEKKDSQGVCFIGPLNMKNFLKSYIKPKKGNIVLIKNNSCHPRESGDPVIGTHDGVYYYTIGQRHGLDIKDGHGPYFVVRKDIKKNIIYVGSEKDLLCKKAKVIDISWINKPKSFPFLLDVKIRYRTKSQKANLFKNGNLIFTKPQRAVTEGQSAVFYRGNEVLGGGVIK</sequence>
<dbReference type="InterPro" id="IPR046884">
    <property type="entry name" value="MnmA-like_central"/>
</dbReference>
<dbReference type="InterPro" id="IPR046885">
    <property type="entry name" value="MnmA-like_C"/>
</dbReference>
<keyword evidence="9" id="KW-0963">Cytoplasm</keyword>
<dbReference type="Gene3D" id="2.40.30.10">
    <property type="entry name" value="Translation factors"/>
    <property type="match status" value="1"/>
</dbReference>
<dbReference type="GO" id="GO:0005524">
    <property type="term" value="F:ATP binding"/>
    <property type="evidence" value="ECO:0007669"/>
    <property type="project" value="UniProtKB-KW"/>
</dbReference>
<evidence type="ECO:0000256" key="2">
    <source>
        <dbReference type="ARBA" id="ARBA00022679"/>
    </source>
</evidence>
<name>A0A1G2JJU5_9BACT</name>
<proteinExistence type="inferred from homology"/>
<keyword evidence="5 9" id="KW-0067">ATP-binding</keyword>
<evidence type="ECO:0000259" key="11">
    <source>
        <dbReference type="Pfam" id="PF20259"/>
    </source>
</evidence>
<evidence type="ECO:0000313" key="13">
    <source>
        <dbReference type="Proteomes" id="UP000178935"/>
    </source>
</evidence>
<dbReference type="GO" id="GO:0103016">
    <property type="term" value="F:tRNA-uridine 2-sulfurtransferase activity"/>
    <property type="evidence" value="ECO:0007669"/>
    <property type="project" value="UniProtKB-EC"/>
</dbReference>
<keyword evidence="6 9" id="KW-0694">RNA-binding</keyword>
<dbReference type="NCBIfam" id="TIGR00420">
    <property type="entry name" value="trmU"/>
    <property type="match status" value="1"/>
</dbReference>
<evidence type="ECO:0000256" key="8">
    <source>
        <dbReference type="ARBA" id="ARBA00051542"/>
    </source>
</evidence>
<evidence type="ECO:0000256" key="5">
    <source>
        <dbReference type="ARBA" id="ARBA00022840"/>
    </source>
</evidence>